<keyword evidence="2" id="KW-0812">Transmembrane</keyword>
<evidence type="ECO:0000313" key="6">
    <source>
        <dbReference type="EMBL" id="TWR31193.1"/>
    </source>
</evidence>
<dbReference type="InterPro" id="IPR037682">
    <property type="entry name" value="TonB_C"/>
</dbReference>
<organism evidence="6 7">
    <name type="scientific">Mucilaginibacter pallidiroseus</name>
    <dbReference type="NCBI Taxonomy" id="2599295"/>
    <lineage>
        <taxon>Bacteria</taxon>
        <taxon>Pseudomonadati</taxon>
        <taxon>Bacteroidota</taxon>
        <taxon>Sphingobacteriia</taxon>
        <taxon>Sphingobacteriales</taxon>
        <taxon>Sphingobacteriaceae</taxon>
        <taxon>Mucilaginibacter</taxon>
    </lineage>
</organism>
<dbReference type="GO" id="GO:0016020">
    <property type="term" value="C:membrane"/>
    <property type="evidence" value="ECO:0007669"/>
    <property type="project" value="UniProtKB-SubCell"/>
</dbReference>
<dbReference type="Gene3D" id="3.30.1150.10">
    <property type="match status" value="1"/>
</dbReference>
<evidence type="ECO:0000256" key="2">
    <source>
        <dbReference type="ARBA" id="ARBA00022692"/>
    </source>
</evidence>
<gene>
    <name evidence="6" type="ORF">FPZ43_01580</name>
</gene>
<dbReference type="OrthoDB" id="649093at2"/>
<sequence length="145" mass="16293">MACLCGNIRIYNSMRNRICLAVFILLSFGLKAQHQIKQKPKVYFDDTEIYPKFPGGIGAFNQYIEQNLGWPEGKKSPGKVIVSFVIEKNGSVSHARIVKPFSAEYDVAVLKVIKNSPKWIPGFIVKSGSKMPIRKQFSVPIVFSN</sequence>
<dbReference type="EMBL" id="VOEJ01000001">
    <property type="protein sequence ID" value="TWR31193.1"/>
    <property type="molecule type" value="Genomic_DNA"/>
</dbReference>
<feature type="domain" description="TonB C-terminal" evidence="5">
    <location>
        <begin position="78"/>
        <end position="123"/>
    </location>
</feature>
<keyword evidence="4" id="KW-0472">Membrane</keyword>
<protein>
    <submittedName>
        <fullName evidence="6">TonB family protein</fullName>
    </submittedName>
</protein>
<comment type="subcellular location">
    <subcellularLocation>
        <location evidence="1">Membrane</location>
        <topology evidence="1">Single-pass membrane protein</topology>
    </subcellularLocation>
</comment>
<dbReference type="InterPro" id="IPR006260">
    <property type="entry name" value="TonB/TolA_C"/>
</dbReference>
<name>A0A563UIR9_9SPHI</name>
<dbReference type="AlphaFoldDB" id="A0A563UIR9"/>
<proteinExistence type="predicted"/>
<accession>A0A563UIR9</accession>
<keyword evidence="7" id="KW-1185">Reference proteome</keyword>
<dbReference type="Pfam" id="PF03544">
    <property type="entry name" value="TonB_C"/>
    <property type="match status" value="1"/>
</dbReference>
<evidence type="ECO:0000256" key="3">
    <source>
        <dbReference type="ARBA" id="ARBA00022989"/>
    </source>
</evidence>
<comment type="caution">
    <text evidence="6">The sequence shown here is derived from an EMBL/GenBank/DDBJ whole genome shotgun (WGS) entry which is preliminary data.</text>
</comment>
<dbReference type="GO" id="GO:0055085">
    <property type="term" value="P:transmembrane transport"/>
    <property type="evidence" value="ECO:0007669"/>
    <property type="project" value="InterPro"/>
</dbReference>
<reference evidence="6 7" key="1">
    <citation type="submission" date="2019-07" db="EMBL/GenBank/DDBJ databases">
        <authorList>
            <person name="Kim J."/>
        </authorList>
    </citation>
    <scope>NUCLEOTIDE SEQUENCE [LARGE SCALE GENOMIC DNA]</scope>
    <source>
        <strain evidence="7">dk17</strain>
    </source>
</reference>
<evidence type="ECO:0000256" key="1">
    <source>
        <dbReference type="ARBA" id="ARBA00004167"/>
    </source>
</evidence>
<dbReference type="Proteomes" id="UP000320042">
    <property type="component" value="Unassembled WGS sequence"/>
</dbReference>
<evidence type="ECO:0000256" key="4">
    <source>
        <dbReference type="ARBA" id="ARBA00023136"/>
    </source>
</evidence>
<dbReference type="NCBIfam" id="TIGR01352">
    <property type="entry name" value="tonB_Cterm"/>
    <property type="match status" value="1"/>
</dbReference>
<keyword evidence="3" id="KW-1133">Transmembrane helix</keyword>
<evidence type="ECO:0000313" key="7">
    <source>
        <dbReference type="Proteomes" id="UP000320042"/>
    </source>
</evidence>
<evidence type="ECO:0000259" key="5">
    <source>
        <dbReference type="Pfam" id="PF03544"/>
    </source>
</evidence>
<dbReference type="SUPFAM" id="SSF74653">
    <property type="entry name" value="TolA/TonB C-terminal domain"/>
    <property type="match status" value="1"/>
</dbReference>